<keyword evidence="3" id="KW-1185">Reference proteome</keyword>
<comment type="caution">
    <text evidence="2">The sequence shown here is derived from an EMBL/GenBank/DDBJ whole genome shotgun (WGS) entry which is preliminary data.</text>
</comment>
<organism evidence="2 3">
    <name type="scientific">Nocardia rhamnosiphila</name>
    <dbReference type="NCBI Taxonomy" id="426716"/>
    <lineage>
        <taxon>Bacteria</taxon>
        <taxon>Bacillati</taxon>
        <taxon>Actinomycetota</taxon>
        <taxon>Actinomycetes</taxon>
        <taxon>Mycobacteriales</taxon>
        <taxon>Nocardiaceae</taxon>
        <taxon>Nocardia</taxon>
    </lineage>
</organism>
<dbReference type="RefSeq" id="WP_030522337.1">
    <property type="nucleotide sequence ID" value="NZ_JBEYBD010000008.1"/>
</dbReference>
<evidence type="ECO:0000313" key="3">
    <source>
        <dbReference type="Proteomes" id="UP001550628"/>
    </source>
</evidence>
<protein>
    <submittedName>
        <fullName evidence="2">Uncharacterized protein</fullName>
    </submittedName>
</protein>
<evidence type="ECO:0000313" key="2">
    <source>
        <dbReference type="EMBL" id="MEU1952621.1"/>
    </source>
</evidence>
<feature type="region of interest" description="Disordered" evidence="1">
    <location>
        <begin position="1"/>
        <end position="64"/>
    </location>
</feature>
<evidence type="ECO:0000256" key="1">
    <source>
        <dbReference type="SAM" id="MobiDB-lite"/>
    </source>
</evidence>
<feature type="compositionally biased region" description="Basic and acidic residues" evidence="1">
    <location>
        <begin position="8"/>
        <end position="27"/>
    </location>
</feature>
<dbReference type="GeneID" id="96246423"/>
<proteinExistence type="predicted"/>
<dbReference type="Proteomes" id="UP001550628">
    <property type="component" value="Unassembled WGS sequence"/>
</dbReference>
<accession>A0ABV2WNZ9</accession>
<gene>
    <name evidence="2" type="ORF">ABZ510_12220</name>
</gene>
<name>A0ABV2WNZ9_9NOCA</name>
<sequence>MSEGETPEVPRRAHRRTGDPARVDRIFGDVLPSTTRDERDDGAVSGADDEWWRAQVPPHHGGTG</sequence>
<reference evidence="2 3" key="1">
    <citation type="submission" date="2024-06" db="EMBL/GenBank/DDBJ databases">
        <title>The Natural Products Discovery Center: Release of the First 8490 Sequenced Strains for Exploring Actinobacteria Biosynthetic Diversity.</title>
        <authorList>
            <person name="Kalkreuter E."/>
            <person name="Kautsar S.A."/>
            <person name="Yang D."/>
            <person name="Bader C.D."/>
            <person name="Teijaro C.N."/>
            <person name="Fluegel L."/>
            <person name="Davis C.M."/>
            <person name="Simpson J.R."/>
            <person name="Lauterbach L."/>
            <person name="Steele A.D."/>
            <person name="Gui C."/>
            <person name="Meng S."/>
            <person name="Li G."/>
            <person name="Viehrig K."/>
            <person name="Ye F."/>
            <person name="Su P."/>
            <person name="Kiefer A.F."/>
            <person name="Nichols A."/>
            <person name="Cepeda A.J."/>
            <person name="Yan W."/>
            <person name="Fan B."/>
            <person name="Jiang Y."/>
            <person name="Adhikari A."/>
            <person name="Zheng C.-J."/>
            <person name="Schuster L."/>
            <person name="Cowan T.M."/>
            <person name="Smanski M.J."/>
            <person name="Chevrette M.G."/>
            <person name="De Carvalho L.P.S."/>
            <person name="Shen B."/>
        </authorList>
    </citation>
    <scope>NUCLEOTIDE SEQUENCE [LARGE SCALE GENOMIC DNA]</scope>
    <source>
        <strain evidence="2 3">NPDC019708</strain>
    </source>
</reference>
<dbReference type="EMBL" id="JBEYBF010000007">
    <property type="protein sequence ID" value="MEU1952621.1"/>
    <property type="molecule type" value="Genomic_DNA"/>
</dbReference>